<evidence type="ECO:0000256" key="5">
    <source>
        <dbReference type="ARBA" id="ARBA00023015"/>
    </source>
</evidence>
<dbReference type="Gene3D" id="1.20.5.170">
    <property type="match status" value="1"/>
</dbReference>
<evidence type="ECO:0000256" key="8">
    <source>
        <dbReference type="ARBA" id="ARBA00023159"/>
    </source>
</evidence>
<evidence type="ECO:0000256" key="3">
    <source>
        <dbReference type="ARBA" id="ARBA00018846"/>
    </source>
</evidence>
<dbReference type="GO" id="GO:1990589">
    <property type="term" value="C:ATF4-CREB1 transcription factor complex"/>
    <property type="evidence" value="ECO:0007669"/>
    <property type="project" value="TreeGrafter"/>
</dbReference>
<evidence type="ECO:0000256" key="7">
    <source>
        <dbReference type="ARBA" id="ARBA00023125"/>
    </source>
</evidence>
<evidence type="ECO:0000313" key="14">
    <source>
        <dbReference type="EMBL" id="KAJ8406703.1"/>
    </source>
</evidence>
<evidence type="ECO:0000256" key="11">
    <source>
        <dbReference type="ARBA" id="ARBA00032136"/>
    </source>
</evidence>
<feature type="region of interest" description="Disordered" evidence="12">
    <location>
        <begin position="218"/>
        <end position="341"/>
    </location>
</feature>
<keyword evidence="4" id="KW-0678">Repressor</keyword>
<reference evidence="14" key="1">
    <citation type="journal article" date="2023" name="Science">
        <title>Genome structures resolve the early diversification of teleost fishes.</title>
        <authorList>
            <person name="Parey E."/>
            <person name="Louis A."/>
            <person name="Montfort J."/>
            <person name="Bouchez O."/>
            <person name="Roques C."/>
            <person name="Iampietro C."/>
            <person name="Lluch J."/>
            <person name="Castinel A."/>
            <person name="Donnadieu C."/>
            <person name="Desvignes T."/>
            <person name="Floi Bucao C."/>
            <person name="Jouanno E."/>
            <person name="Wen M."/>
            <person name="Mejri S."/>
            <person name="Dirks R."/>
            <person name="Jansen H."/>
            <person name="Henkel C."/>
            <person name="Chen W.J."/>
            <person name="Zahm M."/>
            <person name="Cabau C."/>
            <person name="Klopp C."/>
            <person name="Thompson A.W."/>
            <person name="Robinson-Rechavi M."/>
            <person name="Braasch I."/>
            <person name="Lecointre G."/>
            <person name="Bobe J."/>
            <person name="Postlethwait J.H."/>
            <person name="Berthelot C."/>
            <person name="Roest Crollius H."/>
            <person name="Guiguen Y."/>
        </authorList>
    </citation>
    <scope>NUCLEOTIDE SEQUENCE</scope>
    <source>
        <strain evidence="14">NC1722</strain>
    </source>
</reference>
<evidence type="ECO:0000256" key="4">
    <source>
        <dbReference type="ARBA" id="ARBA00022491"/>
    </source>
</evidence>
<dbReference type="GO" id="GO:0000977">
    <property type="term" value="F:RNA polymerase II transcription regulatory region sequence-specific DNA binding"/>
    <property type="evidence" value="ECO:0007669"/>
    <property type="project" value="TreeGrafter"/>
</dbReference>
<feature type="compositionally biased region" description="Low complexity" evidence="12">
    <location>
        <begin position="223"/>
        <end position="261"/>
    </location>
</feature>
<evidence type="ECO:0000259" key="13">
    <source>
        <dbReference type="PROSITE" id="PS50217"/>
    </source>
</evidence>
<organism evidence="14 15">
    <name type="scientific">Aldrovandia affinis</name>
    <dbReference type="NCBI Taxonomy" id="143900"/>
    <lineage>
        <taxon>Eukaryota</taxon>
        <taxon>Metazoa</taxon>
        <taxon>Chordata</taxon>
        <taxon>Craniata</taxon>
        <taxon>Vertebrata</taxon>
        <taxon>Euteleostomi</taxon>
        <taxon>Actinopterygii</taxon>
        <taxon>Neopterygii</taxon>
        <taxon>Teleostei</taxon>
        <taxon>Notacanthiformes</taxon>
        <taxon>Halosauridae</taxon>
        <taxon>Aldrovandia</taxon>
    </lineage>
</organism>
<feature type="region of interest" description="Disordered" evidence="12">
    <location>
        <begin position="141"/>
        <end position="187"/>
    </location>
</feature>
<keyword evidence="7" id="KW-0238">DNA-binding</keyword>
<dbReference type="GO" id="GO:0001228">
    <property type="term" value="F:DNA-binding transcription activator activity, RNA polymerase II-specific"/>
    <property type="evidence" value="ECO:0007669"/>
    <property type="project" value="TreeGrafter"/>
</dbReference>
<evidence type="ECO:0000256" key="6">
    <source>
        <dbReference type="ARBA" id="ARBA00023108"/>
    </source>
</evidence>
<dbReference type="SMART" id="SM00338">
    <property type="entry name" value="BRLZ"/>
    <property type="match status" value="1"/>
</dbReference>
<evidence type="ECO:0000313" key="15">
    <source>
        <dbReference type="Proteomes" id="UP001221898"/>
    </source>
</evidence>
<evidence type="ECO:0000256" key="1">
    <source>
        <dbReference type="ARBA" id="ARBA00004123"/>
    </source>
</evidence>
<keyword evidence="15" id="KW-1185">Reference proteome</keyword>
<dbReference type="SUPFAM" id="SSF57959">
    <property type="entry name" value="Leucine zipper domain"/>
    <property type="match status" value="1"/>
</dbReference>
<keyword evidence="9" id="KW-0804">Transcription</keyword>
<dbReference type="Pfam" id="PF00170">
    <property type="entry name" value="bZIP_1"/>
    <property type="match status" value="1"/>
</dbReference>
<comment type="caution">
    <text evidence="14">The sequence shown here is derived from an EMBL/GenBank/DDBJ whole genome shotgun (WGS) entry which is preliminary data.</text>
</comment>
<gene>
    <name evidence="14" type="ORF">AAFF_G00296190</name>
</gene>
<dbReference type="GO" id="GO:0042981">
    <property type="term" value="P:regulation of apoptotic process"/>
    <property type="evidence" value="ECO:0007669"/>
    <property type="project" value="UniProtKB-ARBA"/>
</dbReference>
<dbReference type="GO" id="GO:1990590">
    <property type="term" value="C:ATF1-ATF4 transcription factor complex"/>
    <property type="evidence" value="ECO:0007669"/>
    <property type="project" value="TreeGrafter"/>
</dbReference>
<keyword evidence="8" id="KW-0010">Activator</keyword>
<dbReference type="FunFam" id="1.20.5.170:FF:000021">
    <property type="entry name" value="Cyclic AMP-dependent transcription factor ATF-4"/>
    <property type="match status" value="1"/>
</dbReference>
<dbReference type="PROSITE" id="PS50217">
    <property type="entry name" value="BZIP"/>
    <property type="match status" value="1"/>
</dbReference>
<sequence length="385" mass="40723">MASLEAILSPAVVDSVEEPLDSQLSADSSSLCPLRPAVLQTRLTSGHPGEELLPLPWLSDEVLDVSIGPAGSKEDAFSGMEWMAEDIDLNEFDLDSLMGSCDSDESPSSPEELIASLESHMDLELAPLQFTTPTIASPLEGLAIPQPELPPLSPPPPLESQQELEIKSEPASPAPLPSPLPSASPAYTLELGSEVDVPDAPKIVLSLSPSQFVLLLAPKEEPAAASPSSSPGPSPASADDLSDSDSGIESVSGSSHHGSCSPAPPPRSGSSSSSRPKPYSILSKSKAAPASPASPGKIKSPSGAPVVVEKKLKKMEQNKTAATRYRQKKRVEQESLSSECGRLEQRNRELAEKADSISKEIQYLKDLIEEVRNAKNRKKGRPELP</sequence>
<dbReference type="InterPro" id="IPR004827">
    <property type="entry name" value="bZIP"/>
</dbReference>
<feature type="compositionally biased region" description="Pro residues" evidence="12">
    <location>
        <begin position="147"/>
        <end position="158"/>
    </location>
</feature>
<accession>A0AAD7SQC6</accession>
<feature type="compositionally biased region" description="Pro residues" evidence="12">
    <location>
        <begin position="172"/>
        <end position="182"/>
    </location>
</feature>
<proteinExistence type="inferred from homology"/>
<feature type="compositionally biased region" description="Basic and acidic residues" evidence="12">
    <location>
        <begin position="308"/>
        <end position="317"/>
    </location>
</feature>
<dbReference type="Proteomes" id="UP001221898">
    <property type="component" value="Unassembled WGS sequence"/>
</dbReference>
<dbReference type="PROSITE" id="PS00036">
    <property type="entry name" value="BZIP_BASIC"/>
    <property type="match status" value="1"/>
</dbReference>
<comment type="subcellular location">
    <subcellularLocation>
        <location evidence="1">Nucleus</location>
    </subcellularLocation>
</comment>
<feature type="domain" description="BZIP" evidence="13">
    <location>
        <begin position="308"/>
        <end position="371"/>
    </location>
</feature>
<dbReference type="AlphaFoldDB" id="A0AAD7SQC6"/>
<evidence type="ECO:0000256" key="10">
    <source>
        <dbReference type="ARBA" id="ARBA00023242"/>
    </source>
</evidence>
<dbReference type="EMBL" id="JAINUG010000042">
    <property type="protein sequence ID" value="KAJ8406703.1"/>
    <property type="molecule type" value="Genomic_DNA"/>
</dbReference>
<comment type="similarity">
    <text evidence="2">Belongs to the bZIP family.</text>
</comment>
<dbReference type="InterPro" id="IPR046347">
    <property type="entry name" value="bZIP_sf"/>
</dbReference>
<keyword evidence="10" id="KW-0539">Nucleus</keyword>
<keyword evidence="6" id="KW-0090">Biological rhythms</keyword>
<dbReference type="PANTHER" id="PTHR13044">
    <property type="entry name" value="ACTIVATING TRANSCRIPTION FACTOR ATF 4/5"/>
    <property type="match status" value="1"/>
</dbReference>
<dbReference type="GO" id="GO:0048511">
    <property type="term" value="P:rhythmic process"/>
    <property type="evidence" value="ECO:0007669"/>
    <property type="project" value="UniProtKB-KW"/>
</dbReference>
<evidence type="ECO:0000256" key="9">
    <source>
        <dbReference type="ARBA" id="ARBA00023163"/>
    </source>
</evidence>
<dbReference type="CDD" id="cd14692">
    <property type="entry name" value="bZIP_ATF4"/>
    <property type="match status" value="1"/>
</dbReference>
<protein>
    <recommendedName>
        <fullName evidence="3">Cyclic AMP-dependent transcription factor ATF-4</fullName>
    </recommendedName>
    <alternativeName>
        <fullName evidence="11">Activating transcription factor 4</fullName>
    </alternativeName>
</protein>
<dbReference type="PANTHER" id="PTHR13044:SF2">
    <property type="entry name" value="CYCLIC AMP-DEPENDENT TRANSCRIPTION FACTOR ATF-4"/>
    <property type="match status" value="1"/>
</dbReference>
<evidence type="ECO:0000256" key="2">
    <source>
        <dbReference type="ARBA" id="ARBA00007163"/>
    </source>
</evidence>
<feature type="compositionally biased region" description="Low complexity" evidence="12">
    <location>
        <begin position="268"/>
        <end position="303"/>
    </location>
</feature>
<evidence type="ECO:0000256" key="12">
    <source>
        <dbReference type="SAM" id="MobiDB-lite"/>
    </source>
</evidence>
<keyword evidence="5" id="KW-0805">Transcription regulation</keyword>
<name>A0AAD7SQC6_9TELE</name>